<name>A0A834YSI5_TETSI</name>
<evidence type="ECO:0000313" key="3">
    <source>
        <dbReference type="Proteomes" id="UP000655225"/>
    </source>
</evidence>
<dbReference type="InterPro" id="IPR045040">
    <property type="entry name" value="PORR_fam"/>
</dbReference>
<feature type="domain" description="PORR" evidence="1">
    <location>
        <begin position="58"/>
        <end position="367"/>
    </location>
</feature>
<dbReference type="OMA" id="DESGSMF"/>
<dbReference type="Proteomes" id="UP000655225">
    <property type="component" value="Unassembled WGS sequence"/>
</dbReference>
<comment type="caution">
    <text evidence="2">The sequence shown here is derived from an EMBL/GenBank/DDBJ whole genome shotgun (WGS) entry which is preliminary data.</text>
</comment>
<reference evidence="2 3" key="1">
    <citation type="submission" date="2020-04" db="EMBL/GenBank/DDBJ databases">
        <title>Plant Genome Project.</title>
        <authorList>
            <person name="Zhang R.-G."/>
        </authorList>
    </citation>
    <scope>NUCLEOTIDE SEQUENCE [LARGE SCALE GENOMIC DNA]</scope>
    <source>
        <strain evidence="2">YNK0</strain>
        <tissue evidence="2">Leaf</tissue>
    </source>
</reference>
<accession>A0A834YSI5</accession>
<gene>
    <name evidence="2" type="ORF">HHK36_025329</name>
</gene>
<dbReference type="PANTHER" id="PTHR31476">
    <property type="entry name" value="PROTEIN WHAT'S THIS FACTOR 1 HOMOLOG, CHLOROPLASTIC"/>
    <property type="match status" value="1"/>
</dbReference>
<organism evidence="2 3">
    <name type="scientific">Tetracentron sinense</name>
    <name type="common">Spur-leaf</name>
    <dbReference type="NCBI Taxonomy" id="13715"/>
    <lineage>
        <taxon>Eukaryota</taxon>
        <taxon>Viridiplantae</taxon>
        <taxon>Streptophyta</taxon>
        <taxon>Embryophyta</taxon>
        <taxon>Tracheophyta</taxon>
        <taxon>Spermatophyta</taxon>
        <taxon>Magnoliopsida</taxon>
        <taxon>Trochodendrales</taxon>
        <taxon>Trochodendraceae</taxon>
        <taxon>Tetracentron</taxon>
    </lineage>
</organism>
<dbReference type="InterPro" id="IPR021099">
    <property type="entry name" value="PORR_domain"/>
</dbReference>
<proteinExistence type="predicted"/>
<evidence type="ECO:0000259" key="1">
    <source>
        <dbReference type="Pfam" id="PF11955"/>
    </source>
</evidence>
<dbReference type="OrthoDB" id="1716100at2759"/>
<keyword evidence="3" id="KW-1185">Reference proteome</keyword>
<dbReference type="AlphaFoldDB" id="A0A834YSI5"/>
<evidence type="ECO:0000313" key="2">
    <source>
        <dbReference type="EMBL" id="KAF8390801.1"/>
    </source>
</evidence>
<dbReference type="EMBL" id="JABCRI010000018">
    <property type="protein sequence ID" value="KAF8390801.1"/>
    <property type="molecule type" value="Genomic_DNA"/>
</dbReference>
<dbReference type="GO" id="GO:0003723">
    <property type="term" value="F:RNA binding"/>
    <property type="evidence" value="ECO:0007669"/>
    <property type="project" value="InterPro"/>
</dbReference>
<dbReference type="Pfam" id="PF11955">
    <property type="entry name" value="PORR"/>
    <property type="match status" value="1"/>
</dbReference>
<dbReference type="PANTHER" id="PTHR31476:SF6">
    <property type="entry name" value="EMB|CAB68190.1"/>
    <property type="match status" value="1"/>
</dbReference>
<sequence length="414" mass="48344">MSTCQLLLEFWFTNRRMEVKGIDRLGIHVRSKSRAKKVWIVNFVMRTVLVVLIQILDLRAACFLVSTISSRCLPLYHLSRRRTQLGLPLDLKLSTFVRRYPALFSEFPVADSGGTLVPWFRLTDEALSLRREELHVLQRNETDVIRRLQKLLMLTRDGTLPLQTIDQLKWDMGLQDDYPHSLIPRYPHLFSLLRLSDDRLALKLLSWDNRLAVSQLQLQLQLHSHGGDQCLAFPIRFTRGFGLKRKCMEWLEEWQRLPYTSPYADASSLDPRTDVSEKRIVGVFHELLHLTIQKKTERKNVSNLRKPLGLPQKFTKVFGRHPGIFYISHKCATQTLILRESYDRQQLLHKHPLVEIRERYATMMRTGSLNKSKNILVGSRGEEEDHQLHNFDLRSNGLESEGETECSSDCKWFS</sequence>
<protein>
    <recommendedName>
        <fullName evidence="1">PORR domain-containing protein</fullName>
    </recommendedName>
</protein>